<reference evidence="3 4" key="1">
    <citation type="journal article" date="2020" name="IScience">
        <title>Genome Sequencing of the Endangered Kingdonia uniflora (Circaeasteraceae, Ranunculales) Reveals Potential Mechanisms of Evolutionary Specialization.</title>
        <authorList>
            <person name="Sun Y."/>
            <person name="Deng T."/>
            <person name="Zhang A."/>
            <person name="Moore M.J."/>
            <person name="Landis J.B."/>
            <person name="Lin N."/>
            <person name="Zhang H."/>
            <person name="Zhang X."/>
            <person name="Huang J."/>
            <person name="Zhang X."/>
            <person name="Sun H."/>
            <person name="Wang H."/>
        </authorList>
    </citation>
    <scope>NUCLEOTIDE SEQUENCE [LARGE SCALE GENOMIC DNA]</scope>
    <source>
        <strain evidence="3">TB1705</strain>
        <tissue evidence="3">Leaf</tissue>
    </source>
</reference>
<evidence type="ECO:0000313" key="3">
    <source>
        <dbReference type="EMBL" id="KAF6134107.1"/>
    </source>
</evidence>
<evidence type="ECO:0000256" key="1">
    <source>
        <dbReference type="SAM" id="Coils"/>
    </source>
</evidence>
<feature type="region of interest" description="Disordered" evidence="2">
    <location>
        <begin position="33"/>
        <end position="62"/>
    </location>
</feature>
<evidence type="ECO:0000313" key="4">
    <source>
        <dbReference type="Proteomes" id="UP000541444"/>
    </source>
</evidence>
<dbReference type="EMBL" id="JACGCM010002890">
    <property type="protein sequence ID" value="KAF6134107.1"/>
    <property type="molecule type" value="Genomic_DNA"/>
</dbReference>
<feature type="region of interest" description="Disordered" evidence="2">
    <location>
        <begin position="87"/>
        <end position="108"/>
    </location>
</feature>
<sequence length="266" mass="29998">MIAPKSQVVRKESLLDRVAQEVTEHEVVLEELGISRKKRVNSQDEKVQKSQSTNTDGRVDCTGLPESTALSKLARTFPMKQMLKRLLTSGPTGSSKALKKRRVEPSEMSGMKVIKDRPIVEDDLKEVEEKARLAALHGEKEMRKIVTHLMKGICLGDEEERAELKWKKVNLERNVARLKTDMHKEIKQMEALKAIYSEDEVDAIKADSYVEKEDDEEIEDVVIGIVDGLDGVSPQTELKDICFRIKDLEAELAKERDASASLLSSQ</sequence>
<proteinExistence type="predicted"/>
<organism evidence="3 4">
    <name type="scientific">Kingdonia uniflora</name>
    <dbReference type="NCBI Taxonomy" id="39325"/>
    <lineage>
        <taxon>Eukaryota</taxon>
        <taxon>Viridiplantae</taxon>
        <taxon>Streptophyta</taxon>
        <taxon>Embryophyta</taxon>
        <taxon>Tracheophyta</taxon>
        <taxon>Spermatophyta</taxon>
        <taxon>Magnoliopsida</taxon>
        <taxon>Ranunculales</taxon>
        <taxon>Circaeasteraceae</taxon>
        <taxon>Kingdonia</taxon>
    </lineage>
</organism>
<dbReference type="AlphaFoldDB" id="A0A7J7KUU8"/>
<name>A0A7J7KUU8_9MAGN</name>
<protein>
    <submittedName>
        <fullName evidence="3">Uncharacterized protein</fullName>
    </submittedName>
</protein>
<feature type="coiled-coil region" evidence="1">
    <location>
        <begin position="161"/>
        <end position="188"/>
    </location>
</feature>
<dbReference type="Proteomes" id="UP000541444">
    <property type="component" value="Unassembled WGS sequence"/>
</dbReference>
<accession>A0A7J7KUU8</accession>
<evidence type="ECO:0000256" key="2">
    <source>
        <dbReference type="SAM" id="MobiDB-lite"/>
    </source>
</evidence>
<keyword evidence="1" id="KW-0175">Coiled coil</keyword>
<gene>
    <name evidence="3" type="ORF">GIB67_013504</name>
</gene>
<comment type="caution">
    <text evidence="3">The sequence shown here is derived from an EMBL/GenBank/DDBJ whole genome shotgun (WGS) entry which is preliminary data.</text>
</comment>
<keyword evidence="4" id="KW-1185">Reference proteome</keyword>